<keyword evidence="8" id="KW-1185">Reference proteome</keyword>
<comment type="caution">
    <text evidence="7">The sequence shown here is derived from an EMBL/GenBank/DDBJ whole genome shotgun (WGS) entry which is preliminary data.</text>
</comment>
<dbReference type="PANTHER" id="PTHR42852">
    <property type="entry name" value="THIOL:DISULFIDE INTERCHANGE PROTEIN DSBE"/>
    <property type="match status" value="1"/>
</dbReference>
<dbReference type="AlphaFoldDB" id="A0A398BG52"/>
<evidence type="ECO:0000256" key="1">
    <source>
        <dbReference type="ARBA" id="ARBA00004196"/>
    </source>
</evidence>
<dbReference type="GO" id="GO:0016209">
    <property type="term" value="F:antioxidant activity"/>
    <property type="evidence" value="ECO:0007669"/>
    <property type="project" value="InterPro"/>
</dbReference>
<dbReference type="PROSITE" id="PS51352">
    <property type="entry name" value="THIOREDOXIN_2"/>
    <property type="match status" value="1"/>
</dbReference>
<evidence type="ECO:0000256" key="4">
    <source>
        <dbReference type="ARBA" id="ARBA00023157"/>
    </source>
</evidence>
<evidence type="ECO:0000259" key="6">
    <source>
        <dbReference type="PROSITE" id="PS51352"/>
    </source>
</evidence>
<evidence type="ECO:0000256" key="5">
    <source>
        <dbReference type="ARBA" id="ARBA00023284"/>
    </source>
</evidence>
<keyword evidence="3" id="KW-0735">Signal-anchor</keyword>
<organism evidence="7 8">
    <name type="scientific">Peribacillus asahii</name>
    <dbReference type="NCBI Taxonomy" id="228899"/>
    <lineage>
        <taxon>Bacteria</taxon>
        <taxon>Bacillati</taxon>
        <taxon>Bacillota</taxon>
        <taxon>Bacilli</taxon>
        <taxon>Bacillales</taxon>
        <taxon>Bacillaceae</taxon>
        <taxon>Peribacillus</taxon>
    </lineage>
</organism>
<evidence type="ECO:0000256" key="2">
    <source>
        <dbReference type="ARBA" id="ARBA00022748"/>
    </source>
</evidence>
<name>A0A398BG52_9BACI</name>
<sequence>MDKKKRRLMMRTVILLLLGAALVYALYTNFTKDTANQIQMGSEAPNFVLTDMDGNEHKLSDYRGQGVMLNFWGTWCKPCEYEMPYMENQYHAYKDQGVQILAVNVGESNYAVNSFVSRHNLSFPVMIDKGQEVQVAYRVDPLPVTFLIDKEGKVIDRITGSLTEAKIQQHMEKIKP</sequence>
<evidence type="ECO:0000313" key="7">
    <source>
        <dbReference type="EMBL" id="RID89275.1"/>
    </source>
</evidence>
<dbReference type="NCBIfam" id="NF002854">
    <property type="entry name" value="PRK03147.1"/>
    <property type="match status" value="1"/>
</dbReference>
<evidence type="ECO:0000256" key="3">
    <source>
        <dbReference type="ARBA" id="ARBA00022968"/>
    </source>
</evidence>
<dbReference type="RefSeq" id="WP_119115384.1">
    <property type="nucleotide sequence ID" value="NZ_QWVS01000002.1"/>
</dbReference>
<keyword evidence="5" id="KW-0676">Redox-active center</keyword>
<dbReference type="SUPFAM" id="SSF52833">
    <property type="entry name" value="Thioredoxin-like"/>
    <property type="match status" value="1"/>
</dbReference>
<dbReference type="InterPro" id="IPR000866">
    <property type="entry name" value="AhpC/TSA"/>
</dbReference>
<dbReference type="GO" id="GO:0030313">
    <property type="term" value="C:cell envelope"/>
    <property type="evidence" value="ECO:0007669"/>
    <property type="project" value="UniProtKB-SubCell"/>
</dbReference>
<dbReference type="InterPro" id="IPR050553">
    <property type="entry name" value="Thioredoxin_ResA/DsbE_sf"/>
</dbReference>
<dbReference type="Gene3D" id="3.40.30.10">
    <property type="entry name" value="Glutaredoxin"/>
    <property type="match status" value="1"/>
</dbReference>
<dbReference type="GO" id="GO:0017004">
    <property type="term" value="P:cytochrome complex assembly"/>
    <property type="evidence" value="ECO:0007669"/>
    <property type="project" value="UniProtKB-KW"/>
</dbReference>
<comment type="subcellular location">
    <subcellularLocation>
        <location evidence="1">Cell envelope</location>
    </subcellularLocation>
</comment>
<feature type="domain" description="Thioredoxin" evidence="6">
    <location>
        <begin position="38"/>
        <end position="176"/>
    </location>
</feature>
<protein>
    <submittedName>
        <fullName evidence="7">Thiol-disulfide oxidoreductase ResA</fullName>
    </submittedName>
</protein>
<proteinExistence type="predicted"/>
<dbReference type="InterPro" id="IPR036249">
    <property type="entry name" value="Thioredoxin-like_sf"/>
</dbReference>
<evidence type="ECO:0000313" key="8">
    <source>
        <dbReference type="Proteomes" id="UP000266016"/>
    </source>
</evidence>
<dbReference type="InterPro" id="IPR013766">
    <property type="entry name" value="Thioredoxin_domain"/>
</dbReference>
<dbReference type="Pfam" id="PF00578">
    <property type="entry name" value="AhpC-TSA"/>
    <property type="match status" value="1"/>
</dbReference>
<keyword evidence="3" id="KW-0812">Transmembrane</keyword>
<dbReference type="CDD" id="cd02966">
    <property type="entry name" value="TlpA_like_family"/>
    <property type="match status" value="1"/>
</dbReference>
<reference evidence="7 8" key="1">
    <citation type="submission" date="2018-08" db="EMBL/GenBank/DDBJ databases">
        <title>Bacillus jemisoniae sp. nov., Bacillus chryseoplanitiae sp. nov., Bacillus resnikiae sp. nov., and Bacillus frankliniae sp. nov., isolated from Viking spacecraft and associated surfaces.</title>
        <authorList>
            <person name="Seuylemezian A."/>
            <person name="Vaishampayan P."/>
        </authorList>
    </citation>
    <scope>NUCLEOTIDE SEQUENCE [LARGE SCALE GENOMIC DNA]</scope>
    <source>
        <strain evidence="7 8">MA001</strain>
    </source>
</reference>
<dbReference type="PANTHER" id="PTHR42852:SF6">
    <property type="entry name" value="THIOL:DISULFIDE INTERCHANGE PROTEIN DSBE"/>
    <property type="match status" value="1"/>
</dbReference>
<keyword evidence="2" id="KW-0201">Cytochrome c-type biogenesis</keyword>
<accession>A0A398BG52</accession>
<dbReference type="EMBL" id="QWVS01000002">
    <property type="protein sequence ID" value="RID89275.1"/>
    <property type="molecule type" value="Genomic_DNA"/>
</dbReference>
<dbReference type="Proteomes" id="UP000266016">
    <property type="component" value="Unassembled WGS sequence"/>
</dbReference>
<gene>
    <name evidence="7" type="primary">resA</name>
    <name evidence="7" type="ORF">D1953_01535</name>
</gene>
<keyword evidence="4" id="KW-1015">Disulfide bond</keyword>
<dbReference type="GO" id="GO:0016491">
    <property type="term" value="F:oxidoreductase activity"/>
    <property type="evidence" value="ECO:0007669"/>
    <property type="project" value="InterPro"/>
</dbReference>